<dbReference type="AlphaFoldDB" id="A0A6B8KMA4"/>
<evidence type="ECO:0000256" key="5">
    <source>
        <dbReference type="ARBA" id="ARBA00023136"/>
    </source>
</evidence>
<name>A0A6B8KMA4_9HYPH</name>
<dbReference type="HAMAP" id="MF_01416">
    <property type="entry name" value="ATP_synth_delta_bact"/>
    <property type="match status" value="1"/>
</dbReference>
<evidence type="ECO:0000256" key="1">
    <source>
        <dbReference type="ARBA" id="ARBA00004370"/>
    </source>
</evidence>
<accession>A0A6B8KMA4</accession>
<comment type="function">
    <text evidence="8">This protein is part of the stalk that links CF(0) to CF(1). It either transmits conformational changes from CF(0) to CF(1) or is implicated in proton conduction.</text>
</comment>
<keyword evidence="4 8" id="KW-0406">Ion transport</keyword>
<organism evidence="9 10">
    <name type="scientific">Methylocystis heyeri</name>
    <dbReference type="NCBI Taxonomy" id="391905"/>
    <lineage>
        <taxon>Bacteria</taxon>
        <taxon>Pseudomonadati</taxon>
        <taxon>Pseudomonadota</taxon>
        <taxon>Alphaproteobacteria</taxon>
        <taxon>Hyphomicrobiales</taxon>
        <taxon>Methylocystaceae</taxon>
        <taxon>Methylocystis</taxon>
    </lineage>
</organism>
<evidence type="ECO:0000313" key="10">
    <source>
        <dbReference type="Proteomes" id="UP000309061"/>
    </source>
</evidence>
<evidence type="ECO:0000313" key="9">
    <source>
        <dbReference type="EMBL" id="QGM48160.1"/>
    </source>
</evidence>
<keyword evidence="7 8" id="KW-0066">ATP synthesis</keyword>
<evidence type="ECO:0000256" key="4">
    <source>
        <dbReference type="ARBA" id="ARBA00023065"/>
    </source>
</evidence>
<dbReference type="PRINTS" id="PR00125">
    <property type="entry name" value="ATPASEDELTA"/>
</dbReference>
<keyword evidence="5 8" id="KW-0472">Membrane</keyword>
<dbReference type="EMBL" id="CP046052">
    <property type="protein sequence ID" value="QGM48160.1"/>
    <property type="molecule type" value="Genomic_DNA"/>
</dbReference>
<dbReference type="InterPro" id="IPR026015">
    <property type="entry name" value="ATP_synth_OSCP/delta_N_sf"/>
</dbReference>
<dbReference type="GO" id="GO:0005886">
    <property type="term" value="C:plasma membrane"/>
    <property type="evidence" value="ECO:0007669"/>
    <property type="project" value="UniProtKB-SubCell"/>
</dbReference>
<protein>
    <recommendedName>
        <fullName evidence="8">ATP synthase subunit delta</fullName>
    </recommendedName>
    <alternativeName>
        <fullName evidence="8">ATP synthase F(1) sector subunit delta</fullName>
    </alternativeName>
    <alternativeName>
        <fullName evidence="8">F-type ATPase subunit delta</fullName>
        <shortName evidence="8">F-ATPase subunit delta</shortName>
    </alternativeName>
</protein>
<dbReference type="Proteomes" id="UP000309061">
    <property type="component" value="Chromosome"/>
</dbReference>
<dbReference type="SUPFAM" id="SSF47928">
    <property type="entry name" value="N-terminal domain of the delta subunit of the F1F0-ATP synthase"/>
    <property type="match status" value="1"/>
</dbReference>
<comment type="similarity">
    <text evidence="8">Belongs to the ATPase delta chain family.</text>
</comment>
<keyword evidence="2 8" id="KW-0813">Transport</keyword>
<dbReference type="PROSITE" id="PS00389">
    <property type="entry name" value="ATPASE_DELTA"/>
    <property type="match status" value="1"/>
</dbReference>
<dbReference type="KEGG" id="mhey:H2LOC_018665"/>
<dbReference type="InterPro" id="IPR000711">
    <property type="entry name" value="ATPase_OSCP/dsu"/>
</dbReference>
<dbReference type="GO" id="GO:0046933">
    <property type="term" value="F:proton-transporting ATP synthase activity, rotational mechanism"/>
    <property type="evidence" value="ECO:0007669"/>
    <property type="project" value="UniProtKB-UniRule"/>
</dbReference>
<dbReference type="NCBIfam" id="NF004406">
    <property type="entry name" value="PRK05758.3-2"/>
    <property type="match status" value="1"/>
</dbReference>
<dbReference type="Pfam" id="PF00213">
    <property type="entry name" value="OSCP"/>
    <property type="match status" value="1"/>
</dbReference>
<evidence type="ECO:0000256" key="2">
    <source>
        <dbReference type="ARBA" id="ARBA00022448"/>
    </source>
</evidence>
<evidence type="ECO:0000256" key="3">
    <source>
        <dbReference type="ARBA" id="ARBA00022781"/>
    </source>
</evidence>
<dbReference type="OrthoDB" id="9796185at2"/>
<reference evidence="9 10" key="1">
    <citation type="submission" date="2019-11" db="EMBL/GenBank/DDBJ databases">
        <title>The genome sequence of Methylocystis heyeri.</title>
        <authorList>
            <person name="Oshkin I.Y."/>
            <person name="Miroshnikov K."/>
            <person name="Dedysh S.N."/>
        </authorList>
    </citation>
    <scope>NUCLEOTIDE SEQUENCE [LARGE SCALE GENOMIC DNA]</scope>
    <source>
        <strain evidence="9 10">H2</strain>
    </source>
</reference>
<comment type="function">
    <text evidence="8">F(1)F(0) ATP synthase produces ATP from ADP in the presence of a proton or sodium gradient. F-type ATPases consist of two structural domains, F(1) containing the extramembraneous catalytic core and F(0) containing the membrane proton channel, linked together by a central stalk and a peripheral stalk. During catalysis, ATP synthesis in the catalytic domain of F(1) is coupled via a rotary mechanism of the central stalk subunits to proton translocation.</text>
</comment>
<dbReference type="NCBIfam" id="TIGR01145">
    <property type="entry name" value="ATP_synt_delta"/>
    <property type="match status" value="1"/>
</dbReference>
<gene>
    <name evidence="8" type="primary">atpH</name>
    <name evidence="9" type="ORF">H2LOC_018665</name>
</gene>
<dbReference type="InterPro" id="IPR020781">
    <property type="entry name" value="ATPase_OSCP/d_CS"/>
</dbReference>
<keyword evidence="6 8" id="KW-0139">CF(1)</keyword>
<dbReference type="GO" id="GO:0045259">
    <property type="term" value="C:proton-transporting ATP synthase complex"/>
    <property type="evidence" value="ECO:0007669"/>
    <property type="project" value="UniProtKB-KW"/>
</dbReference>
<dbReference type="Gene3D" id="1.10.520.20">
    <property type="entry name" value="N-terminal domain of the delta subunit of the F1F0-ATP synthase"/>
    <property type="match status" value="1"/>
</dbReference>
<evidence type="ECO:0000256" key="8">
    <source>
        <dbReference type="HAMAP-Rule" id="MF_01416"/>
    </source>
</evidence>
<sequence length="241" mass="25915">MACVTGRPQLERRRCSLCSASRPHRRPTLHDASKPHFRGLARSGRATPIREQSIVAQDGVDLSGVAGRYAFALYELASEQRATEEVSRSLAAFQRLLGESADLRRLVASPVFTAAEQVKALDAVLRAAEIGGVAANFIRLVATKRRLFALPDIIAAFQRLDEKAKGLVSAEAIVAAPLRPDHESSLRQALSAATGGKTINLNVKTDPSIVGGIIVKLGSRMVDASVKTKLNAIRTRMKEVG</sequence>
<keyword evidence="3 8" id="KW-0375">Hydrogen ion transport</keyword>
<evidence type="ECO:0000256" key="6">
    <source>
        <dbReference type="ARBA" id="ARBA00023196"/>
    </source>
</evidence>
<comment type="subcellular location">
    <subcellularLocation>
        <location evidence="8">Cell membrane</location>
        <topology evidence="8">Peripheral membrane protein</topology>
    </subcellularLocation>
    <subcellularLocation>
        <location evidence="1">Membrane</location>
    </subcellularLocation>
</comment>
<keyword evidence="10" id="KW-1185">Reference proteome</keyword>
<dbReference type="PANTHER" id="PTHR11910">
    <property type="entry name" value="ATP SYNTHASE DELTA CHAIN"/>
    <property type="match status" value="1"/>
</dbReference>
<proteinExistence type="inferred from homology"/>
<evidence type="ECO:0000256" key="7">
    <source>
        <dbReference type="ARBA" id="ARBA00023310"/>
    </source>
</evidence>
<keyword evidence="8" id="KW-1003">Cell membrane</keyword>